<feature type="compositionally biased region" description="Polar residues" evidence="1">
    <location>
        <begin position="64"/>
        <end position="92"/>
    </location>
</feature>
<feature type="region of interest" description="Disordered" evidence="1">
    <location>
        <begin position="1"/>
        <end position="31"/>
    </location>
</feature>
<dbReference type="OrthoDB" id="7917233at2"/>
<keyword evidence="2" id="KW-0812">Transmembrane</keyword>
<feature type="region of interest" description="Disordered" evidence="1">
    <location>
        <begin position="63"/>
        <end position="122"/>
    </location>
</feature>
<evidence type="ECO:0000313" key="3">
    <source>
        <dbReference type="EMBL" id="OAP34399.1"/>
    </source>
</evidence>
<keyword evidence="2" id="KW-0472">Membrane</keyword>
<dbReference type="Proteomes" id="UP000094025">
    <property type="component" value="Unassembled WGS sequence"/>
</dbReference>
<proteinExistence type="predicted"/>
<comment type="caution">
    <text evidence="3">The sequence shown here is derived from an EMBL/GenBank/DDBJ whole genome shotgun (WGS) entry which is preliminary data.</text>
</comment>
<dbReference type="EMBL" id="LPUX01000068">
    <property type="protein sequence ID" value="OAP34399.1"/>
    <property type="molecule type" value="Genomic_DNA"/>
</dbReference>
<keyword evidence="2" id="KW-1133">Transmembrane helix</keyword>
<dbReference type="AlphaFoldDB" id="A0A178XGL9"/>
<protein>
    <submittedName>
        <fullName evidence="3">Uncharacterized protein</fullName>
    </submittedName>
</protein>
<name>A0A178XGL9_9HYPH</name>
<feature type="transmembrane region" description="Helical" evidence="2">
    <location>
        <begin position="36"/>
        <end position="55"/>
    </location>
</feature>
<evidence type="ECO:0000256" key="2">
    <source>
        <dbReference type="SAM" id="Phobius"/>
    </source>
</evidence>
<evidence type="ECO:0000256" key="1">
    <source>
        <dbReference type="SAM" id="MobiDB-lite"/>
    </source>
</evidence>
<feature type="compositionally biased region" description="Polar residues" evidence="1">
    <location>
        <begin position="103"/>
        <end position="122"/>
    </location>
</feature>
<keyword evidence="4" id="KW-1185">Reference proteome</keyword>
<dbReference type="RefSeq" id="WP_064244589.1">
    <property type="nucleotide sequence ID" value="NZ_LPUX01000068.1"/>
</dbReference>
<sequence>MAKYLDERGDPETATHDAERESFSAVEAKQGRSGTAILAVLLGGLLFAFVVWGAVEIWGESVDSDQTTQTEQMQPAPSTEQTGSINQDQSTPAIPAPTDRDPTAQSGTGGEMQQVSPDGTEK</sequence>
<gene>
    <name evidence="3" type="ORF">AU381_23960</name>
</gene>
<feature type="compositionally biased region" description="Basic and acidic residues" evidence="1">
    <location>
        <begin position="1"/>
        <end position="22"/>
    </location>
</feature>
<organism evidence="3 4">
    <name type="scientific">Sinorhizobium glycinis</name>
    <dbReference type="NCBI Taxonomy" id="1472378"/>
    <lineage>
        <taxon>Bacteria</taxon>
        <taxon>Pseudomonadati</taxon>
        <taxon>Pseudomonadota</taxon>
        <taxon>Alphaproteobacteria</taxon>
        <taxon>Hyphomicrobiales</taxon>
        <taxon>Rhizobiaceae</taxon>
        <taxon>Sinorhizobium/Ensifer group</taxon>
        <taxon>Sinorhizobium</taxon>
    </lineage>
</organism>
<evidence type="ECO:0000313" key="4">
    <source>
        <dbReference type="Proteomes" id="UP000094025"/>
    </source>
</evidence>
<reference evidence="3 4" key="1">
    <citation type="journal article" date="2016" name="Int. J. Syst. Evol. Microbiol.">
        <title>Ensifer glycinis sp. nov., an novel rhizobial species associated with Glycine spp.</title>
        <authorList>
            <person name="Yan H."/>
            <person name="Yan J."/>
            <person name="Sui X.H."/>
            <person name="Wang E.T."/>
            <person name="Chen W.X."/>
            <person name="Zhang X.X."/>
            <person name="Chen W.F."/>
        </authorList>
    </citation>
    <scope>NUCLEOTIDE SEQUENCE [LARGE SCALE GENOMIC DNA]</scope>
    <source>
        <strain evidence="3 4">CCBAU 23380</strain>
    </source>
</reference>
<accession>A0A178XGL9</accession>